<gene>
    <name evidence="2" type="ORF">EV692_1361</name>
</gene>
<comment type="caution">
    <text evidence="2">The sequence shown here is derived from an EMBL/GenBank/DDBJ whole genome shotgun (WGS) entry which is preliminary data.</text>
</comment>
<reference evidence="2 3" key="1">
    <citation type="submission" date="2019-03" db="EMBL/GenBank/DDBJ databases">
        <title>Genomic Encyclopedia of Type Strains, Phase IV (KMG-IV): sequencing the most valuable type-strain genomes for metagenomic binning, comparative biology and taxonomic classification.</title>
        <authorList>
            <person name="Goeker M."/>
        </authorList>
    </citation>
    <scope>NUCLEOTIDE SEQUENCE [LARGE SCALE GENOMIC DNA]</scope>
    <source>
        <strain evidence="2 3">DSM 10053</strain>
    </source>
</reference>
<feature type="domain" description="AntA/AntB antirepressor" evidence="1">
    <location>
        <begin position="22"/>
        <end position="87"/>
    </location>
</feature>
<dbReference type="PANTHER" id="PTHR36180:SF1">
    <property type="entry name" value="ANTA_ANTB ANTIREPRESSOR DOMAIN-CONTAINING PROTEIN"/>
    <property type="match status" value="1"/>
</dbReference>
<protein>
    <submittedName>
        <fullName evidence="2">Phage anti-repressor protein</fullName>
    </submittedName>
</protein>
<name>A0A4R1KXQ2_9PAST</name>
<evidence type="ECO:0000259" key="1">
    <source>
        <dbReference type="Pfam" id="PF08346"/>
    </source>
</evidence>
<evidence type="ECO:0000313" key="3">
    <source>
        <dbReference type="Proteomes" id="UP000295496"/>
    </source>
</evidence>
<proteinExistence type="predicted"/>
<organism evidence="2 3">
    <name type="scientific">Lonepinella koalarum</name>
    <dbReference type="NCBI Taxonomy" id="53417"/>
    <lineage>
        <taxon>Bacteria</taxon>
        <taxon>Pseudomonadati</taxon>
        <taxon>Pseudomonadota</taxon>
        <taxon>Gammaproteobacteria</taxon>
        <taxon>Pasteurellales</taxon>
        <taxon>Pasteurellaceae</taxon>
        <taxon>Lonepinella</taxon>
    </lineage>
</organism>
<dbReference type="AlphaFoldDB" id="A0A4R1KXQ2"/>
<dbReference type="RefSeq" id="WP_243640862.1">
    <property type="nucleotide sequence ID" value="NZ_LUKL01000001.1"/>
</dbReference>
<dbReference type="InterPro" id="IPR013557">
    <property type="entry name" value="AntA/B_antirep"/>
</dbReference>
<accession>A0A4R1KXQ2</accession>
<keyword evidence="3" id="KW-1185">Reference proteome</keyword>
<dbReference type="Proteomes" id="UP000295496">
    <property type="component" value="Unassembled WGS sequence"/>
</dbReference>
<dbReference type="EMBL" id="SMGJ01000003">
    <property type="protein sequence ID" value="TCK70134.1"/>
    <property type="molecule type" value="Genomic_DNA"/>
</dbReference>
<evidence type="ECO:0000313" key="2">
    <source>
        <dbReference type="EMBL" id="TCK70134.1"/>
    </source>
</evidence>
<dbReference type="PANTHER" id="PTHR36180">
    <property type="entry name" value="DNA-BINDING PROTEIN-RELATED-RELATED"/>
    <property type="match status" value="1"/>
</dbReference>
<sequence>MTNANLIPVFNGQIENQPIQLCNARELHTFVESKQDYSDWIKNRITEYGFIENEDYIITTVRTNGRPRKEYHITLEMGKELGMVERNAKGRQIRQYFIACEKQAKGEQTAVKIAPLSKQHQQNIKELVMGRAKSLPKDQQARATITQWSALKTHFGKSYKDINDDQYLEAVSLLARLPLDGEIWLDGEQVLLDKPQPQAPQTGIVLTPDELALLLRLWSSSTNLHESGHHLLRRLNGLLVGREVDSLQFNVRLHTELLKAIHPLIERLMPQVQQPQKTLLLGHAKH</sequence>
<dbReference type="Pfam" id="PF08346">
    <property type="entry name" value="AntA"/>
    <property type="match status" value="1"/>
</dbReference>